<protein>
    <submittedName>
        <fullName evidence="2">Uncharacterized protein</fullName>
    </submittedName>
</protein>
<keyword evidence="1" id="KW-0812">Transmembrane</keyword>
<feature type="transmembrane region" description="Helical" evidence="1">
    <location>
        <begin position="62"/>
        <end position="83"/>
    </location>
</feature>
<comment type="caution">
    <text evidence="2">The sequence shown here is derived from an EMBL/GenBank/DDBJ whole genome shotgun (WGS) entry which is preliminary data.</text>
</comment>
<evidence type="ECO:0000313" key="3">
    <source>
        <dbReference type="Proteomes" id="UP000614350"/>
    </source>
</evidence>
<evidence type="ECO:0000313" key="2">
    <source>
        <dbReference type="EMBL" id="KAF7407549.1"/>
    </source>
</evidence>
<dbReference type="Proteomes" id="UP000614350">
    <property type="component" value="Unassembled WGS sequence"/>
</dbReference>
<reference evidence="2" key="1">
    <citation type="journal article" date="2020" name="G3 (Bethesda)">
        <title>High-Quality Assemblies for Three Invasive Social Wasps from the &lt;i&gt;Vespula&lt;/i&gt; Genus.</title>
        <authorList>
            <person name="Harrop T.W.R."/>
            <person name="Guhlin J."/>
            <person name="McLaughlin G.M."/>
            <person name="Permina E."/>
            <person name="Stockwell P."/>
            <person name="Gilligan J."/>
            <person name="Le Lec M.F."/>
            <person name="Gruber M.A.M."/>
            <person name="Quinn O."/>
            <person name="Lovegrove M."/>
            <person name="Duncan E.J."/>
            <person name="Remnant E.J."/>
            <person name="Van Eeckhoven J."/>
            <person name="Graham B."/>
            <person name="Knapp R.A."/>
            <person name="Langford K.W."/>
            <person name="Kronenberg Z."/>
            <person name="Press M.O."/>
            <person name="Eacker S.M."/>
            <person name="Wilson-Rankin E.E."/>
            <person name="Purcell J."/>
            <person name="Lester P.J."/>
            <person name="Dearden P.K."/>
        </authorList>
    </citation>
    <scope>NUCLEOTIDE SEQUENCE</scope>
    <source>
        <strain evidence="2">Marl-1</strain>
    </source>
</reference>
<sequence length="84" mass="8954">MPPGRVALKRGARADWRPPRGTALPLRAVPHADWLPGCRSTGRRGVPGGASQSRLACSLAGLAGWLAGWLALWLTTWLVGWLAC</sequence>
<name>A0A834KMG4_VESVU</name>
<gene>
    <name evidence="2" type="ORF">HZH66_002086</name>
</gene>
<proteinExistence type="predicted"/>
<dbReference type="EMBL" id="JACSEA010000002">
    <property type="protein sequence ID" value="KAF7407549.1"/>
    <property type="molecule type" value="Genomic_DNA"/>
</dbReference>
<evidence type="ECO:0000256" key="1">
    <source>
        <dbReference type="SAM" id="Phobius"/>
    </source>
</evidence>
<accession>A0A834KMG4</accession>
<keyword evidence="1" id="KW-0472">Membrane</keyword>
<keyword evidence="1" id="KW-1133">Transmembrane helix</keyword>
<keyword evidence="3" id="KW-1185">Reference proteome</keyword>
<organism evidence="2 3">
    <name type="scientific">Vespula vulgaris</name>
    <name type="common">Yellow jacket</name>
    <name type="synonym">Wasp</name>
    <dbReference type="NCBI Taxonomy" id="7454"/>
    <lineage>
        <taxon>Eukaryota</taxon>
        <taxon>Metazoa</taxon>
        <taxon>Ecdysozoa</taxon>
        <taxon>Arthropoda</taxon>
        <taxon>Hexapoda</taxon>
        <taxon>Insecta</taxon>
        <taxon>Pterygota</taxon>
        <taxon>Neoptera</taxon>
        <taxon>Endopterygota</taxon>
        <taxon>Hymenoptera</taxon>
        <taxon>Apocrita</taxon>
        <taxon>Aculeata</taxon>
        <taxon>Vespoidea</taxon>
        <taxon>Vespidae</taxon>
        <taxon>Vespinae</taxon>
        <taxon>Vespula</taxon>
    </lineage>
</organism>
<dbReference type="AlphaFoldDB" id="A0A834KMG4"/>